<sequence length="84" mass="9495">MYAHICDSWFILGEPSAPQQEGMIRRDDTGEGEGSTVLIEGAESELFEQWHMSPVQLRTAKRATTPAVITRLRVPRLLAPSRWD</sequence>
<dbReference type="EMBL" id="JACSDY010000011">
    <property type="protein sequence ID" value="KAF7415685.1"/>
    <property type="molecule type" value="Genomic_DNA"/>
</dbReference>
<gene>
    <name evidence="1" type="ORF">H0235_012277</name>
</gene>
<comment type="caution">
    <text evidence="1">The sequence shown here is derived from an EMBL/GenBank/DDBJ whole genome shotgun (WGS) entry which is preliminary data.</text>
</comment>
<keyword evidence="2" id="KW-1185">Reference proteome</keyword>
<dbReference type="Proteomes" id="UP000600918">
    <property type="component" value="Unassembled WGS sequence"/>
</dbReference>
<dbReference type="AlphaFoldDB" id="A0A834NQW0"/>
<name>A0A834NQW0_VESPE</name>
<reference evidence="1" key="1">
    <citation type="journal article" date="2020" name="G3 (Bethesda)">
        <title>High-Quality Assemblies for Three Invasive Social Wasps from the &lt;i&gt;Vespula&lt;/i&gt; Genus.</title>
        <authorList>
            <person name="Harrop T.W.R."/>
            <person name="Guhlin J."/>
            <person name="McLaughlin G.M."/>
            <person name="Permina E."/>
            <person name="Stockwell P."/>
            <person name="Gilligan J."/>
            <person name="Le Lec M.F."/>
            <person name="Gruber M.A.M."/>
            <person name="Quinn O."/>
            <person name="Lovegrove M."/>
            <person name="Duncan E.J."/>
            <person name="Remnant E.J."/>
            <person name="Van Eeckhoven J."/>
            <person name="Graham B."/>
            <person name="Knapp R.A."/>
            <person name="Langford K.W."/>
            <person name="Kronenberg Z."/>
            <person name="Press M.O."/>
            <person name="Eacker S.M."/>
            <person name="Wilson-Rankin E.E."/>
            <person name="Purcell J."/>
            <person name="Lester P.J."/>
            <person name="Dearden P.K."/>
        </authorList>
    </citation>
    <scope>NUCLEOTIDE SEQUENCE</scope>
    <source>
        <strain evidence="1">Volc-1</strain>
    </source>
</reference>
<proteinExistence type="predicted"/>
<organism evidence="1 2">
    <name type="scientific">Vespula pensylvanica</name>
    <name type="common">Western yellow jacket</name>
    <name type="synonym">Wasp</name>
    <dbReference type="NCBI Taxonomy" id="30213"/>
    <lineage>
        <taxon>Eukaryota</taxon>
        <taxon>Metazoa</taxon>
        <taxon>Ecdysozoa</taxon>
        <taxon>Arthropoda</taxon>
        <taxon>Hexapoda</taxon>
        <taxon>Insecta</taxon>
        <taxon>Pterygota</taxon>
        <taxon>Neoptera</taxon>
        <taxon>Endopterygota</taxon>
        <taxon>Hymenoptera</taxon>
        <taxon>Apocrita</taxon>
        <taxon>Aculeata</taxon>
        <taxon>Vespoidea</taxon>
        <taxon>Vespidae</taxon>
        <taxon>Vespinae</taxon>
        <taxon>Vespula</taxon>
    </lineage>
</organism>
<evidence type="ECO:0000313" key="2">
    <source>
        <dbReference type="Proteomes" id="UP000600918"/>
    </source>
</evidence>
<protein>
    <submittedName>
        <fullName evidence="1">Uncharacterized protein</fullName>
    </submittedName>
</protein>
<accession>A0A834NQW0</accession>
<evidence type="ECO:0000313" key="1">
    <source>
        <dbReference type="EMBL" id="KAF7415685.1"/>
    </source>
</evidence>